<evidence type="ECO:0000313" key="2">
    <source>
        <dbReference type="Proteomes" id="UP001303160"/>
    </source>
</evidence>
<reference evidence="1" key="1">
    <citation type="journal article" date="2023" name="Mol. Phylogenet. Evol.">
        <title>Genome-scale phylogeny and comparative genomics of the fungal order Sordariales.</title>
        <authorList>
            <person name="Hensen N."/>
            <person name="Bonometti L."/>
            <person name="Westerberg I."/>
            <person name="Brannstrom I.O."/>
            <person name="Guillou S."/>
            <person name="Cros-Aarteil S."/>
            <person name="Calhoun S."/>
            <person name="Haridas S."/>
            <person name="Kuo A."/>
            <person name="Mondo S."/>
            <person name="Pangilinan J."/>
            <person name="Riley R."/>
            <person name="LaButti K."/>
            <person name="Andreopoulos B."/>
            <person name="Lipzen A."/>
            <person name="Chen C."/>
            <person name="Yan M."/>
            <person name="Daum C."/>
            <person name="Ng V."/>
            <person name="Clum A."/>
            <person name="Steindorff A."/>
            <person name="Ohm R.A."/>
            <person name="Martin F."/>
            <person name="Silar P."/>
            <person name="Natvig D.O."/>
            <person name="Lalanne C."/>
            <person name="Gautier V."/>
            <person name="Ament-Velasquez S.L."/>
            <person name="Kruys A."/>
            <person name="Hutchinson M.I."/>
            <person name="Powell A.J."/>
            <person name="Barry K."/>
            <person name="Miller A.N."/>
            <person name="Grigoriev I.V."/>
            <person name="Debuchy R."/>
            <person name="Gladieux P."/>
            <person name="Hiltunen Thoren M."/>
            <person name="Johannesson H."/>
        </authorList>
    </citation>
    <scope>NUCLEOTIDE SEQUENCE</scope>
    <source>
        <strain evidence="1">CBS 315.58</strain>
    </source>
</reference>
<dbReference type="Proteomes" id="UP001303160">
    <property type="component" value="Unassembled WGS sequence"/>
</dbReference>
<evidence type="ECO:0000313" key="1">
    <source>
        <dbReference type="EMBL" id="KAK4195490.1"/>
    </source>
</evidence>
<organism evidence="1 2">
    <name type="scientific">Triangularia verruculosa</name>
    <dbReference type="NCBI Taxonomy" id="2587418"/>
    <lineage>
        <taxon>Eukaryota</taxon>
        <taxon>Fungi</taxon>
        <taxon>Dikarya</taxon>
        <taxon>Ascomycota</taxon>
        <taxon>Pezizomycotina</taxon>
        <taxon>Sordariomycetes</taxon>
        <taxon>Sordariomycetidae</taxon>
        <taxon>Sordariales</taxon>
        <taxon>Podosporaceae</taxon>
        <taxon>Triangularia</taxon>
    </lineage>
</organism>
<sequence length="292" mass="32385">MSFDFSVSLLPENAEESTTRLKNELDEFGNPKPHRRDITGYDRTGKSALIAFNGSMPIFLHGTLGDVTDPLYTLAHIEVTFTAHADRGDAEPLAEQYRRSGGLDSYWDPEVVSWAPASTTWYHKTEHTVSTSHSVEVSATAELAPFLSCGPKYTWTRSDEGAQRIAAIKVVGDKFYGKGRRTHANGVRWDLVENEATHSGVPSELRTAVLLRRRPMDTGQFLGEVKIRTSVSALHDLREKWWAAVGNLLEDDPVVFDPLQPDRPGVYGGLKDKLADFEIQSSAQVKTIVDNG</sequence>
<keyword evidence="2" id="KW-1185">Reference proteome</keyword>
<protein>
    <submittedName>
        <fullName evidence="1">Uncharacterized protein</fullName>
    </submittedName>
</protein>
<name>A0AAN7AS06_9PEZI</name>
<gene>
    <name evidence="1" type="ORF">QBC40DRAFT_316028</name>
</gene>
<dbReference type="EMBL" id="MU864012">
    <property type="protein sequence ID" value="KAK4195490.1"/>
    <property type="molecule type" value="Genomic_DNA"/>
</dbReference>
<comment type="caution">
    <text evidence="1">The sequence shown here is derived from an EMBL/GenBank/DDBJ whole genome shotgun (WGS) entry which is preliminary data.</text>
</comment>
<accession>A0AAN7AS06</accession>
<reference evidence="1" key="2">
    <citation type="submission" date="2023-05" db="EMBL/GenBank/DDBJ databases">
        <authorList>
            <consortium name="Lawrence Berkeley National Laboratory"/>
            <person name="Steindorff A."/>
            <person name="Hensen N."/>
            <person name="Bonometti L."/>
            <person name="Westerberg I."/>
            <person name="Brannstrom I.O."/>
            <person name="Guillou S."/>
            <person name="Cros-Aarteil S."/>
            <person name="Calhoun S."/>
            <person name="Haridas S."/>
            <person name="Kuo A."/>
            <person name="Mondo S."/>
            <person name="Pangilinan J."/>
            <person name="Riley R."/>
            <person name="Labutti K."/>
            <person name="Andreopoulos B."/>
            <person name="Lipzen A."/>
            <person name="Chen C."/>
            <person name="Yanf M."/>
            <person name="Daum C."/>
            <person name="Ng V."/>
            <person name="Clum A."/>
            <person name="Ohm R."/>
            <person name="Martin F."/>
            <person name="Silar P."/>
            <person name="Natvig D."/>
            <person name="Lalanne C."/>
            <person name="Gautier V."/>
            <person name="Ament-Velasquez S.L."/>
            <person name="Kruys A."/>
            <person name="Hutchinson M.I."/>
            <person name="Powell A.J."/>
            <person name="Barry K."/>
            <person name="Miller A.N."/>
            <person name="Grigoriev I.V."/>
            <person name="Debuchy R."/>
            <person name="Gladieux P."/>
            <person name="Thoren M.H."/>
            <person name="Johannesson H."/>
        </authorList>
    </citation>
    <scope>NUCLEOTIDE SEQUENCE</scope>
    <source>
        <strain evidence="1">CBS 315.58</strain>
    </source>
</reference>
<proteinExistence type="predicted"/>
<dbReference type="AlphaFoldDB" id="A0AAN7AS06"/>